<evidence type="ECO:0000256" key="3">
    <source>
        <dbReference type="ARBA" id="ARBA00022670"/>
    </source>
</evidence>
<dbReference type="Gene3D" id="2.60.120.200">
    <property type="match status" value="1"/>
</dbReference>
<comment type="subcellular location">
    <subcellularLocation>
        <location evidence="1">Membrane</location>
        <topology evidence="1">Single-pass type II membrane protein</topology>
    </subcellularLocation>
</comment>
<dbReference type="Pfam" id="PF01390">
    <property type="entry name" value="SEA"/>
    <property type="match status" value="1"/>
</dbReference>
<dbReference type="Gene3D" id="4.10.400.10">
    <property type="entry name" value="Low-density Lipoprotein Receptor"/>
    <property type="match status" value="2"/>
</dbReference>
<dbReference type="InterPro" id="IPR035914">
    <property type="entry name" value="Sperma_CUB_dom_sf"/>
</dbReference>
<dbReference type="PROSITE" id="PS50024">
    <property type="entry name" value="SEA"/>
    <property type="match status" value="1"/>
</dbReference>
<evidence type="ECO:0000259" key="17">
    <source>
        <dbReference type="PROSITE" id="PS50024"/>
    </source>
</evidence>
<dbReference type="Proteomes" id="UP000246464">
    <property type="component" value="Chromosome 4"/>
</dbReference>
<dbReference type="InterPro" id="IPR013320">
    <property type="entry name" value="ConA-like_dom_sf"/>
</dbReference>
<dbReference type="InterPro" id="IPR036364">
    <property type="entry name" value="SEA_dom_sf"/>
</dbReference>
<dbReference type="PANTHER" id="PTHR24252:SF16">
    <property type="entry name" value="TRANSMEMBRANE SERINE PROTEASE 15"/>
    <property type="match status" value="1"/>
</dbReference>
<dbReference type="CDD" id="cd00190">
    <property type="entry name" value="Tryp_SPc"/>
    <property type="match status" value="1"/>
</dbReference>
<dbReference type="FunFam" id="2.40.10.10:FF:000003">
    <property type="entry name" value="Transmembrane serine protease 3"/>
    <property type="match status" value="1"/>
</dbReference>
<dbReference type="PROSITE" id="PS50068">
    <property type="entry name" value="LDLRA_2"/>
    <property type="match status" value="2"/>
</dbReference>
<comment type="similarity">
    <text evidence="2">Belongs to the DMBT1 family.</text>
</comment>
<evidence type="ECO:0000256" key="4">
    <source>
        <dbReference type="ARBA" id="ARBA00022692"/>
    </source>
</evidence>
<dbReference type="InterPro" id="IPR018114">
    <property type="entry name" value="TRYPSIN_HIS"/>
</dbReference>
<dbReference type="CDD" id="cd06263">
    <property type="entry name" value="MAM"/>
    <property type="match status" value="1"/>
</dbReference>
<keyword evidence="10 15" id="KW-0472">Membrane</keyword>
<keyword evidence="21" id="KW-1185">Reference proteome</keyword>
<dbReference type="InterPro" id="IPR001254">
    <property type="entry name" value="Trypsin_dom"/>
</dbReference>
<name>A0A2U9B712_SCOMX</name>
<keyword evidence="12" id="KW-0325">Glycoprotein</keyword>
<keyword evidence="7 14" id="KW-0720">Serine protease</keyword>
<keyword evidence="5" id="KW-0677">Repeat</keyword>
<feature type="domain" description="CUB" evidence="16">
    <location>
        <begin position="210"/>
        <end position="320"/>
    </location>
</feature>
<evidence type="ECO:0000256" key="13">
    <source>
        <dbReference type="PROSITE-ProRule" id="PRU00124"/>
    </source>
</evidence>
<evidence type="ECO:0000313" key="21">
    <source>
        <dbReference type="Proteomes" id="UP000246464"/>
    </source>
</evidence>
<dbReference type="Pfam" id="PF00431">
    <property type="entry name" value="CUB"/>
    <property type="match status" value="2"/>
</dbReference>
<dbReference type="PANTHER" id="PTHR24252">
    <property type="entry name" value="ACROSIN-RELATED"/>
    <property type="match status" value="1"/>
</dbReference>
<dbReference type="InterPro" id="IPR009003">
    <property type="entry name" value="Peptidase_S1_PA"/>
</dbReference>
<dbReference type="SMART" id="SM00192">
    <property type="entry name" value="LDLa"/>
    <property type="match status" value="2"/>
</dbReference>
<dbReference type="InterPro" id="IPR000998">
    <property type="entry name" value="MAM_dom"/>
</dbReference>
<keyword evidence="8" id="KW-0735">Signal-anchor</keyword>
<keyword evidence="11 13" id="KW-1015">Disulfide bond</keyword>
<dbReference type="PROSITE" id="PS00135">
    <property type="entry name" value="TRYPSIN_SER"/>
    <property type="match status" value="1"/>
</dbReference>
<dbReference type="PROSITE" id="PS01209">
    <property type="entry name" value="LDLRA_1"/>
    <property type="match status" value="2"/>
</dbReference>
<dbReference type="SMART" id="SM00042">
    <property type="entry name" value="CUB"/>
    <property type="match status" value="2"/>
</dbReference>
<evidence type="ECO:0000256" key="1">
    <source>
        <dbReference type="ARBA" id="ARBA00004606"/>
    </source>
</evidence>
<organism evidence="20 21">
    <name type="scientific">Scophthalmus maximus</name>
    <name type="common">Turbot</name>
    <name type="synonym">Psetta maxima</name>
    <dbReference type="NCBI Taxonomy" id="52904"/>
    <lineage>
        <taxon>Eukaryota</taxon>
        <taxon>Metazoa</taxon>
        <taxon>Chordata</taxon>
        <taxon>Craniata</taxon>
        <taxon>Vertebrata</taxon>
        <taxon>Euteleostomi</taxon>
        <taxon>Actinopterygii</taxon>
        <taxon>Neopterygii</taxon>
        <taxon>Teleostei</taxon>
        <taxon>Neoteleostei</taxon>
        <taxon>Acanthomorphata</taxon>
        <taxon>Carangaria</taxon>
        <taxon>Pleuronectiformes</taxon>
        <taxon>Pleuronectoidei</taxon>
        <taxon>Scophthalmidae</taxon>
        <taxon>Scophthalmus</taxon>
    </lineage>
</organism>
<evidence type="ECO:0000256" key="7">
    <source>
        <dbReference type="ARBA" id="ARBA00022825"/>
    </source>
</evidence>
<feature type="disulfide bond" evidence="13">
    <location>
        <begin position="645"/>
        <end position="663"/>
    </location>
</feature>
<feature type="domain" description="MAM" evidence="18">
    <location>
        <begin position="331"/>
        <end position="497"/>
    </location>
</feature>
<evidence type="ECO:0000256" key="2">
    <source>
        <dbReference type="ARBA" id="ARBA00009931"/>
    </source>
</evidence>
<dbReference type="GO" id="GO:0009566">
    <property type="term" value="P:fertilization"/>
    <property type="evidence" value="ECO:0007669"/>
    <property type="project" value="UniProtKB-ARBA"/>
</dbReference>
<dbReference type="InterPro" id="IPR023415">
    <property type="entry name" value="LDLR_class-A_CS"/>
</dbReference>
<dbReference type="Gene3D" id="2.60.120.290">
    <property type="entry name" value="Spermadhesin, CUB domain"/>
    <property type="match status" value="2"/>
</dbReference>
<dbReference type="SMART" id="SM00200">
    <property type="entry name" value="SEA"/>
    <property type="match status" value="1"/>
</dbReference>
<dbReference type="PROSITE" id="PS01180">
    <property type="entry name" value="CUB"/>
    <property type="match status" value="2"/>
</dbReference>
<dbReference type="Pfam" id="PF00057">
    <property type="entry name" value="Ldl_recept_a"/>
    <property type="match status" value="2"/>
</dbReference>
<gene>
    <name evidence="20" type="ORF">SMAX5B_021536</name>
</gene>
<reference evidence="20 21" key="1">
    <citation type="submission" date="2017-12" db="EMBL/GenBank/DDBJ databases">
        <title>Integrating genomic resources of turbot (Scophthalmus maximus) in depth evaluation of genetic and physical mapping variation across individuals.</title>
        <authorList>
            <person name="Martinez P."/>
        </authorList>
    </citation>
    <scope>NUCLEOTIDE SEQUENCE [LARGE SCALE GENOMIC DNA]</scope>
</reference>
<feature type="disulfide bond" evidence="13">
    <location>
        <begin position="657"/>
        <end position="672"/>
    </location>
</feature>
<evidence type="ECO:0000259" key="19">
    <source>
        <dbReference type="PROSITE" id="PS50240"/>
    </source>
</evidence>
<evidence type="ECO:0000256" key="15">
    <source>
        <dbReference type="SAM" id="Phobius"/>
    </source>
</evidence>
<keyword evidence="3 14" id="KW-0645">Protease</keyword>
<dbReference type="InterPro" id="IPR000859">
    <property type="entry name" value="CUB_dom"/>
</dbReference>
<dbReference type="PROSITE" id="PS50060">
    <property type="entry name" value="MAM_2"/>
    <property type="match status" value="1"/>
</dbReference>
<sequence>MTRRLSSLEFLLCVVSSLLLICCVGLIVVSWFSLRPEGAVEPQVLTGRMVITEGAQFSEELKNSSSRLFKSLAFDVQQLVSEAFGLTELRRLYRSCQVLDFSQGSVAVTFDLWFYQLIGVKDAELQLRAGLKEAEGRGLLIDSNSIQITEKPDVTTAAPTSVTSSTVTCRPHHKPCADRSMCILINRFCDGVNDCSDASDEDGDRCATACDGQFVLRGPSGSFSSSDVSDTYKNNSVCRWIIRVDQGFSVRVDFHKFVTEENIDTVKLYAGVGPHKQLTAELSGSAPPGTVWLLTDQSTVEFISDDVNNLSGFNATYSTANLSDLSNEKKLTCTFEQGMCFWRQQQDDDDGDWIRTSGSTFPLLTGPSADHTLGNSSGFYIVTSLSPGQWLKSFRIHSLPLTPPTKPMCLSFWYHMFGEDVHRLRVLLLRSSPSQPEPAVTVVFQRDGNYGDNWNYGQATLNLTDEATVTFEALKKGGMRNDISLDDIFLTPNPCGPSPPEPTNVPPPMTTPPIPADCGGPFDLWEPNSTFSSPNYPHSYGNKAKCLWTLHTVQGQNIQLHFLDFNIEATYDVVEVRDGAGPNSTLLAVLTGDDGPAHDLFSTTNQMTVWFFTDSSGHSRGFRANFTSGVDLGSPAPCAAGQFQCRTGSCIHGNSQCDAVVDCPDASDEADCVVLQVNGSNRLRFQIGSTLSTSCADTWNSHLSRLTCQYLGYRSGEASLIPALPQDSPFSIITVTSNGTMEATVSETCSSEKVIDLNCDNQPCGVRLVSNMTKDADQSEERKPGQVVARVVGGADAVKGAWPWIVSLQWRGRHLCGASLIGSDWLLTAAHCVYGKNIHLQSWSALFGLHAQSDTNSLEVQTRRVDRIVINRHYNRRSKEADIAMMHLQKPINFTQTIQPLCLPAEGQEVTAGGRCFIAGWGRDAEQGSLPDVLQEAEVPLVVQDQCQRQLPEFTITSSMLCAGYPEGGVDSCQGDSGGPLMCLKDGHWTLIGVTSFGIGCGQPGRPGVYARVSAFSSWIAQTRRSEARRQRELPAAAGAEFKKTDFKSDTFYFL</sequence>
<keyword evidence="6 14" id="KW-0378">Hydrolase</keyword>
<evidence type="ECO:0000259" key="16">
    <source>
        <dbReference type="PROSITE" id="PS01180"/>
    </source>
</evidence>
<dbReference type="FunFam" id="2.60.120.200:FF:000128">
    <property type="entry name" value="enteropeptidase isoform X2"/>
    <property type="match status" value="1"/>
</dbReference>
<dbReference type="PROSITE" id="PS50240">
    <property type="entry name" value="TRYPSIN_DOM"/>
    <property type="match status" value="1"/>
</dbReference>
<dbReference type="SUPFAM" id="SSF49854">
    <property type="entry name" value="Spermadhesin, CUB domain"/>
    <property type="match status" value="2"/>
</dbReference>
<dbReference type="SMART" id="SM00020">
    <property type="entry name" value="Tryp_SPc"/>
    <property type="match status" value="1"/>
</dbReference>
<dbReference type="InterPro" id="IPR043504">
    <property type="entry name" value="Peptidase_S1_PA_chymotrypsin"/>
</dbReference>
<dbReference type="SUPFAM" id="SSF82671">
    <property type="entry name" value="SEA domain"/>
    <property type="match status" value="1"/>
</dbReference>
<feature type="domain" description="Peptidase S1" evidence="19">
    <location>
        <begin position="791"/>
        <end position="1025"/>
    </location>
</feature>
<keyword evidence="9 15" id="KW-1133">Transmembrane helix</keyword>
<dbReference type="SUPFAM" id="SSF50494">
    <property type="entry name" value="Trypsin-like serine proteases"/>
    <property type="match status" value="1"/>
</dbReference>
<dbReference type="InterPro" id="IPR033116">
    <property type="entry name" value="TRYPSIN_SER"/>
</dbReference>
<dbReference type="GO" id="GO:0016020">
    <property type="term" value="C:membrane"/>
    <property type="evidence" value="ECO:0007669"/>
    <property type="project" value="UniProtKB-SubCell"/>
</dbReference>
<evidence type="ECO:0000256" key="14">
    <source>
        <dbReference type="RuleBase" id="RU363034"/>
    </source>
</evidence>
<protein>
    <submittedName>
        <fullName evidence="20">Putative enteropeptidase-like</fullName>
    </submittedName>
</protein>
<dbReference type="InterPro" id="IPR036055">
    <property type="entry name" value="LDL_receptor-like_sf"/>
</dbReference>
<dbReference type="Gene3D" id="3.30.70.960">
    <property type="entry name" value="SEA domain"/>
    <property type="match status" value="1"/>
</dbReference>
<dbReference type="EMBL" id="CP026246">
    <property type="protein sequence ID" value="AWO99724.1"/>
    <property type="molecule type" value="Genomic_DNA"/>
</dbReference>
<dbReference type="Pfam" id="PF00629">
    <property type="entry name" value="MAM"/>
    <property type="match status" value="1"/>
</dbReference>
<comment type="caution">
    <text evidence="13">Lacks conserved residue(s) required for the propagation of feature annotation.</text>
</comment>
<feature type="domain" description="SEA" evidence="17">
    <location>
        <begin position="41"/>
        <end position="153"/>
    </location>
</feature>
<dbReference type="CDD" id="cd00041">
    <property type="entry name" value="CUB"/>
    <property type="match status" value="2"/>
</dbReference>
<accession>A0A2U9B712</accession>
<evidence type="ECO:0000256" key="11">
    <source>
        <dbReference type="ARBA" id="ARBA00023157"/>
    </source>
</evidence>
<evidence type="ECO:0000256" key="5">
    <source>
        <dbReference type="ARBA" id="ARBA00022737"/>
    </source>
</evidence>
<dbReference type="InterPro" id="IPR002172">
    <property type="entry name" value="LDrepeatLR_classA_rpt"/>
</dbReference>
<feature type="transmembrane region" description="Helical" evidence="15">
    <location>
        <begin position="12"/>
        <end position="34"/>
    </location>
</feature>
<dbReference type="InterPro" id="IPR001314">
    <property type="entry name" value="Peptidase_S1A"/>
</dbReference>
<dbReference type="Pfam" id="PF00089">
    <property type="entry name" value="Trypsin"/>
    <property type="match status" value="1"/>
</dbReference>
<dbReference type="CDD" id="cd00112">
    <property type="entry name" value="LDLa"/>
    <property type="match status" value="2"/>
</dbReference>
<dbReference type="SUPFAM" id="SSF49899">
    <property type="entry name" value="Concanavalin A-like lectins/glucanases"/>
    <property type="match status" value="1"/>
</dbReference>
<dbReference type="FunFam" id="2.60.120.290:FF:000005">
    <property type="entry name" value="Procollagen C-endopeptidase enhancer 1"/>
    <property type="match status" value="1"/>
</dbReference>
<dbReference type="Gene3D" id="2.40.10.10">
    <property type="entry name" value="Trypsin-like serine proteases"/>
    <property type="match status" value="2"/>
</dbReference>
<dbReference type="FunFam" id="4.10.400.10:FF:000065">
    <property type="entry name" value="Transmembrane protease serine 7"/>
    <property type="match status" value="1"/>
</dbReference>
<evidence type="ECO:0000259" key="18">
    <source>
        <dbReference type="PROSITE" id="PS50060"/>
    </source>
</evidence>
<evidence type="ECO:0000256" key="8">
    <source>
        <dbReference type="ARBA" id="ARBA00022968"/>
    </source>
</evidence>
<feature type="disulfide bond" evidence="13">
    <location>
        <begin position="638"/>
        <end position="650"/>
    </location>
</feature>
<evidence type="ECO:0000256" key="10">
    <source>
        <dbReference type="ARBA" id="ARBA00023136"/>
    </source>
</evidence>
<dbReference type="SMART" id="SM00137">
    <property type="entry name" value="MAM"/>
    <property type="match status" value="1"/>
</dbReference>
<dbReference type="PRINTS" id="PR00722">
    <property type="entry name" value="CHYMOTRYPSIN"/>
</dbReference>
<dbReference type="InterPro" id="IPR000082">
    <property type="entry name" value="SEA_dom"/>
</dbReference>
<feature type="domain" description="CUB" evidence="16">
    <location>
        <begin position="518"/>
        <end position="629"/>
    </location>
</feature>
<dbReference type="AlphaFoldDB" id="A0A2U9B712"/>
<dbReference type="PROSITE" id="PS00134">
    <property type="entry name" value="TRYPSIN_HIS"/>
    <property type="match status" value="1"/>
</dbReference>
<dbReference type="SUPFAM" id="SSF57424">
    <property type="entry name" value="LDL receptor-like module"/>
    <property type="match status" value="2"/>
</dbReference>
<dbReference type="Pfam" id="PF15494">
    <property type="entry name" value="SRCR_2"/>
    <property type="match status" value="1"/>
</dbReference>
<evidence type="ECO:0000256" key="9">
    <source>
        <dbReference type="ARBA" id="ARBA00022989"/>
    </source>
</evidence>
<evidence type="ECO:0000256" key="6">
    <source>
        <dbReference type="ARBA" id="ARBA00022801"/>
    </source>
</evidence>
<dbReference type="InterPro" id="IPR001190">
    <property type="entry name" value="SRCR"/>
</dbReference>
<keyword evidence="4 15" id="KW-0812">Transmembrane</keyword>
<dbReference type="STRING" id="52904.ENSSMAP00000025836"/>
<dbReference type="GO" id="GO:0004252">
    <property type="term" value="F:serine-type endopeptidase activity"/>
    <property type="evidence" value="ECO:0007669"/>
    <property type="project" value="InterPro"/>
</dbReference>
<proteinExistence type="inferred from homology"/>
<evidence type="ECO:0000256" key="12">
    <source>
        <dbReference type="ARBA" id="ARBA00023180"/>
    </source>
</evidence>
<dbReference type="GO" id="GO:0006508">
    <property type="term" value="P:proteolysis"/>
    <property type="evidence" value="ECO:0007669"/>
    <property type="project" value="UniProtKB-KW"/>
</dbReference>
<evidence type="ECO:0000313" key="20">
    <source>
        <dbReference type="EMBL" id="AWO99724.1"/>
    </source>
</evidence>